<evidence type="ECO:0000313" key="3">
    <source>
        <dbReference type="EMBL" id="KKB82847.1"/>
    </source>
</evidence>
<accession>A0A0F5LME0</accession>
<dbReference type="Pfam" id="PF08666">
    <property type="entry name" value="SAF"/>
    <property type="match status" value="1"/>
</dbReference>
<dbReference type="InterPro" id="IPR052172">
    <property type="entry name" value="UxaA_altronate/galactarate_dh"/>
</dbReference>
<dbReference type="GO" id="GO:0019698">
    <property type="term" value="P:D-galacturonate catabolic process"/>
    <property type="evidence" value="ECO:0007669"/>
    <property type="project" value="TreeGrafter"/>
</dbReference>
<dbReference type="Proteomes" id="UP000033608">
    <property type="component" value="Unassembled WGS sequence"/>
</dbReference>
<gene>
    <name evidence="4" type="ORF">SAMN02745223_02788</name>
    <name evidence="3" type="ORF">VW29_14920</name>
</gene>
<dbReference type="OrthoDB" id="9804574at2"/>
<dbReference type="AlphaFoldDB" id="A0A0F5LME0"/>
<keyword evidence="1" id="KW-0456">Lyase</keyword>
<name>A0A0F5LME0_9HYPH</name>
<dbReference type="PATRIC" id="fig|1121477.3.peg.4156"/>
<dbReference type="InterPro" id="IPR013974">
    <property type="entry name" value="SAF"/>
</dbReference>
<dbReference type="PANTHER" id="PTHR30536:SF5">
    <property type="entry name" value="ALTRONATE DEHYDRATASE"/>
    <property type="match status" value="1"/>
</dbReference>
<dbReference type="RefSeq" id="WP_046136060.1">
    <property type="nucleotide sequence ID" value="NZ_FQVC01000008.1"/>
</dbReference>
<dbReference type="EMBL" id="FQVC01000008">
    <property type="protein sequence ID" value="SHF49199.1"/>
    <property type="molecule type" value="Genomic_DNA"/>
</dbReference>
<dbReference type="EMBL" id="LAJF01000091">
    <property type="protein sequence ID" value="KKB82847.1"/>
    <property type="molecule type" value="Genomic_DNA"/>
</dbReference>
<dbReference type="GO" id="GO:0016829">
    <property type="term" value="F:lyase activity"/>
    <property type="evidence" value="ECO:0007669"/>
    <property type="project" value="UniProtKB-KW"/>
</dbReference>
<dbReference type="Proteomes" id="UP000184533">
    <property type="component" value="Unassembled WGS sequence"/>
</dbReference>
<reference evidence="3 5" key="1">
    <citation type="submission" date="2015-03" db="EMBL/GenBank/DDBJ databases">
        <authorList>
            <person name="Hassan Y.I."/>
            <person name="Lepp D."/>
            <person name="Zhou T."/>
        </authorList>
    </citation>
    <scope>NUCLEOTIDE SEQUENCE [LARGE SCALE GENOMIC DNA]</scope>
    <source>
        <strain evidence="3 5">DSM 17137</strain>
    </source>
</reference>
<sequence>MTDPRLLLLSPQDNILVAREPIPAGEAVVVGDHPVTLAARLDRGHKIARQAIRTGEKILKYGAPIGSATQAIAIGDSVHIHNIKSDYTATHVIAKPTTEAKP</sequence>
<dbReference type="Gene3D" id="2.30.130.110">
    <property type="match status" value="1"/>
</dbReference>
<evidence type="ECO:0000259" key="2">
    <source>
        <dbReference type="SMART" id="SM00858"/>
    </source>
</evidence>
<dbReference type="CDD" id="cd11613">
    <property type="entry name" value="SAF_AH_GD"/>
    <property type="match status" value="1"/>
</dbReference>
<evidence type="ECO:0000256" key="1">
    <source>
        <dbReference type="ARBA" id="ARBA00023239"/>
    </source>
</evidence>
<evidence type="ECO:0000313" key="5">
    <source>
        <dbReference type="Proteomes" id="UP000033608"/>
    </source>
</evidence>
<dbReference type="SMART" id="SM00858">
    <property type="entry name" value="SAF"/>
    <property type="match status" value="1"/>
</dbReference>
<keyword evidence="5" id="KW-1185">Reference proteome</keyword>
<dbReference type="InterPro" id="IPR044144">
    <property type="entry name" value="SAF_UxaA/GarD"/>
</dbReference>
<protein>
    <submittedName>
        <fullName evidence="4">SAF domain-containing protein</fullName>
    </submittedName>
</protein>
<organism evidence="3 5">
    <name type="scientific">Devosia limi DSM 17137</name>
    <dbReference type="NCBI Taxonomy" id="1121477"/>
    <lineage>
        <taxon>Bacteria</taxon>
        <taxon>Pseudomonadati</taxon>
        <taxon>Pseudomonadota</taxon>
        <taxon>Alphaproteobacteria</taxon>
        <taxon>Hyphomicrobiales</taxon>
        <taxon>Devosiaceae</taxon>
        <taxon>Devosia</taxon>
    </lineage>
</organism>
<feature type="domain" description="SAF" evidence="2">
    <location>
        <begin position="13"/>
        <end position="84"/>
    </location>
</feature>
<dbReference type="PANTHER" id="PTHR30536">
    <property type="entry name" value="ALTRONATE/GALACTARATE DEHYDRATASE"/>
    <property type="match status" value="1"/>
</dbReference>
<proteinExistence type="predicted"/>
<dbReference type="STRING" id="1121477.SAMN02745223_02788"/>
<evidence type="ECO:0000313" key="4">
    <source>
        <dbReference type="EMBL" id="SHF49199.1"/>
    </source>
</evidence>
<reference evidence="4 6" key="2">
    <citation type="submission" date="2016-11" db="EMBL/GenBank/DDBJ databases">
        <authorList>
            <person name="Jaros S."/>
            <person name="Januszkiewicz K."/>
            <person name="Wedrychowicz H."/>
        </authorList>
    </citation>
    <scope>NUCLEOTIDE SEQUENCE [LARGE SCALE GENOMIC DNA]</scope>
    <source>
        <strain evidence="4 6">DSM 17137</strain>
    </source>
</reference>
<evidence type="ECO:0000313" key="6">
    <source>
        <dbReference type="Proteomes" id="UP000184533"/>
    </source>
</evidence>